<dbReference type="Proteomes" id="UP000622687">
    <property type="component" value="Unassembled WGS sequence"/>
</dbReference>
<dbReference type="InterPro" id="IPR001789">
    <property type="entry name" value="Sig_transdc_resp-reg_receiver"/>
</dbReference>
<dbReference type="PROSITE" id="PS50110">
    <property type="entry name" value="RESPONSE_REGULATORY"/>
    <property type="match status" value="1"/>
</dbReference>
<dbReference type="SMART" id="SM00448">
    <property type="entry name" value="REC"/>
    <property type="match status" value="1"/>
</dbReference>
<name>A0A934I2L5_9CLOT</name>
<feature type="domain" description="Response regulatory" evidence="4">
    <location>
        <begin position="3"/>
        <end position="114"/>
    </location>
</feature>
<organism evidence="5 6">
    <name type="scientific">Clostridium aciditolerans</name>
    <dbReference type="NCBI Taxonomy" id="339861"/>
    <lineage>
        <taxon>Bacteria</taxon>
        <taxon>Bacillati</taxon>
        <taxon>Bacillota</taxon>
        <taxon>Clostridia</taxon>
        <taxon>Eubacteriales</taxon>
        <taxon>Clostridiaceae</taxon>
        <taxon>Clostridium</taxon>
    </lineage>
</organism>
<dbReference type="RefSeq" id="WP_211143298.1">
    <property type="nucleotide sequence ID" value="NZ_JAEEGB010000015.1"/>
</dbReference>
<dbReference type="Gene3D" id="3.40.50.2300">
    <property type="match status" value="1"/>
</dbReference>
<dbReference type="EMBL" id="JAEEGB010000015">
    <property type="protein sequence ID" value="MBI6873881.1"/>
    <property type="molecule type" value="Genomic_DNA"/>
</dbReference>
<dbReference type="AlphaFoldDB" id="A0A934I2L5"/>
<dbReference type="SUPFAM" id="SSF52172">
    <property type="entry name" value="CheY-like"/>
    <property type="match status" value="1"/>
</dbReference>
<comment type="function">
    <text evidence="2">May play the central regulatory role in sporulation. It may be an element of the effector pathway responsible for the activation of sporulation genes in response to nutritional stress. Spo0A may act in concert with spo0H (a sigma factor) to control the expression of some genes that are critical to the sporulation process.</text>
</comment>
<comment type="caution">
    <text evidence="3">Lacks conserved residue(s) required for the propagation of feature annotation.</text>
</comment>
<reference evidence="5" key="1">
    <citation type="submission" date="2020-12" db="EMBL/GenBank/DDBJ databases">
        <title>Clostridium thailandense sp. nov., a novel acetogenic bacterium isolated from peat land soil in Thailand.</title>
        <authorList>
            <person name="Chaikitkaew S."/>
            <person name="Birkeland N.K."/>
        </authorList>
    </citation>
    <scope>NUCLEOTIDE SEQUENCE</scope>
    <source>
        <strain evidence="5">DSM 17425</strain>
    </source>
</reference>
<proteinExistence type="predicted"/>
<protein>
    <recommendedName>
        <fullName evidence="1">Stage 0 sporulation protein A homolog</fullName>
    </recommendedName>
</protein>
<dbReference type="GO" id="GO:0000160">
    <property type="term" value="P:phosphorelay signal transduction system"/>
    <property type="evidence" value="ECO:0007669"/>
    <property type="project" value="InterPro"/>
</dbReference>
<gene>
    <name evidence="5" type="ORF">I6U51_14435</name>
</gene>
<accession>A0A934I2L5</accession>
<evidence type="ECO:0000256" key="1">
    <source>
        <dbReference type="ARBA" id="ARBA00018672"/>
    </source>
</evidence>
<evidence type="ECO:0000256" key="2">
    <source>
        <dbReference type="ARBA" id="ARBA00024867"/>
    </source>
</evidence>
<evidence type="ECO:0000256" key="3">
    <source>
        <dbReference type="PROSITE-ProRule" id="PRU00169"/>
    </source>
</evidence>
<evidence type="ECO:0000313" key="5">
    <source>
        <dbReference type="EMBL" id="MBI6873881.1"/>
    </source>
</evidence>
<sequence>MKKILVINDCKFESIVMKDCLSDIGYSVKIASEYDAIIETRKFQPDILIANLIMKNTTGDKLISKIKSENSQIICLLSSCDSIKLEDFIENKVDEVINTPVNKDRLSETLDKVTKNCDNIKVRRNSVDTIIKRLVNKSNRKQEDVSLDKKSSLSVIRFLFCPFCGQKFDEISQGFSFCPYCGKTLQTSK</sequence>
<dbReference type="InterPro" id="IPR011006">
    <property type="entry name" value="CheY-like_superfamily"/>
</dbReference>
<dbReference type="Pfam" id="PF00072">
    <property type="entry name" value="Response_reg"/>
    <property type="match status" value="1"/>
</dbReference>
<evidence type="ECO:0000259" key="4">
    <source>
        <dbReference type="PROSITE" id="PS50110"/>
    </source>
</evidence>
<comment type="caution">
    <text evidence="5">The sequence shown here is derived from an EMBL/GenBank/DDBJ whole genome shotgun (WGS) entry which is preliminary data.</text>
</comment>
<evidence type="ECO:0000313" key="6">
    <source>
        <dbReference type="Proteomes" id="UP000622687"/>
    </source>
</evidence>
<keyword evidence="6" id="KW-1185">Reference proteome</keyword>